<keyword evidence="5" id="KW-0378">Hydrolase</keyword>
<dbReference type="Gene3D" id="3.40.390.10">
    <property type="entry name" value="Collagenase (Catalytic Domain)"/>
    <property type="match status" value="1"/>
</dbReference>
<reference evidence="12 13" key="1">
    <citation type="submission" date="2018-04" db="EMBL/GenBank/DDBJ databases">
        <authorList>
            <person name="Zhang X."/>
            <person name="Yuan J."/>
            <person name="Li F."/>
            <person name="Xiang J."/>
        </authorList>
    </citation>
    <scope>NUCLEOTIDE SEQUENCE [LARGE SCALE GENOMIC DNA]</scope>
    <source>
        <tissue evidence="12">Muscle</tissue>
    </source>
</reference>
<dbReference type="EMBL" id="QCYY01004080">
    <property type="protein sequence ID" value="ROT61609.1"/>
    <property type="molecule type" value="Genomic_DNA"/>
</dbReference>
<dbReference type="PANTHER" id="PTHR11733">
    <property type="entry name" value="ZINC METALLOPROTEASE FAMILY M13 NEPRILYSIN-RELATED"/>
    <property type="match status" value="1"/>
</dbReference>
<dbReference type="GO" id="GO:0005886">
    <property type="term" value="C:plasma membrane"/>
    <property type="evidence" value="ECO:0007669"/>
    <property type="project" value="TreeGrafter"/>
</dbReference>
<dbReference type="InterPro" id="IPR024079">
    <property type="entry name" value="MetalloPept_cat_dom_sf"/>
</dbReference>
<keyword evidence="9" id="KW-0472">Membrane</keyword>
<keyword evidence="7" id="KW-0482">Metalloprotease</keyword>
<sequence length="1031" mass="114507">MGYTHTSLHLHMPVFPLVSGNRPDTSYQQISSGFHSHSDEGGARGPPLESLVTGVVSESFPANYRPQYDTIKMAGANKRTTVCLTTVAVVFIVVIIILCVIPRPCRKGEACYDEGQSKNAFISGVITDTSTTQTSTTSTETTTTETTSTETIVVTTPATVSETTSSTTYSSTSTSMSTTSSSEAMPPVTEPSVTETTTETSDLAETTPVTKADENTTEVVTVTETTEAITDTTAETTEAETTMTTTEEIPTTTEEYTFTYMEGRDCNTTACRRLAARMLDMMDNGDISPCTDFYQYSCGGVVDNGFLKPENPQYYVDRIIGGELASVLPDDPDLGAAKVFFDGCLRTSNQGVLERLSDSMKVFSALESLCDATSGTGAFDLTETLTTMMKMHFTPLFDLTLDVDGDDPDSFVLRLSLPTFTSPFGENLPHTVCVGEYHSELAAAKQRGGVFNLDEQYDKYNECVRKGKGSNARYMKMKEMVKNMDLIGNHTEVNMTQRLNQVIIDLDFFIQPIVQEFPEKSTFRLHNLEKKYDTMSLAELMALEGFSENIDWHKLVSDLLGISADPKTIKLQVYFKDRLQRIIEHVNENIYDASNIHAMFMMLWSEQLYNDFVDPLGVAMGSPDYCLRIVKNLMHDFSSYLYLEALGPSLDEYQQQINTMVRLTKKTAEEQLLRAHPSSSSNLLVEKLRKMTGETMDLQTSKNILAQSMMGVNSTGNFIEDCRTLLLRYRSYLYSMYTRGPSNPEVMWNQFLLPYKSYGTYVYAMNKFLIPYGAMTPPLFYGDDVPNYINFAGIGHMIAHELMHSFDGTGIYYDGEKRNQDKIPESHLYVPHTECLSEKLIYPQVVNTTADLDTNFTLPHRLALNELLSDSAATRLAWETYISLLTDAAAPTSSPSTPLTGGRGGGSQTSRRRRSLDWYPPGARAKRQALMPPPAPPKPLPSTNTSEPKLPFLDLTPIQLYFLRTAQTQCSATSDIMFNVKEDEHLPSRLSRFPPSASEHGADERPAVRRGLPVPGGSPMVAEEQCDFSLG</sequence>
<accession>A0A3R7PWD8</accession>
<dbReference type="GO" id="GO:0016485">
    <property type="term" value="P:protein processing"/>
    <property type="evidence" value="ECO:0007669"/>
    <property type="project" value="TreeGrafter"/>
</dbReference>
<protein>
    <submittedName>
        <fullName evidence="12">Endothelin-converting enzyme-like 1</fullName>
    </submittedName>
</protein>
<comment type="similarity">
    <text evidence="2">Belongs to the peptidase M13 family.</text>
</comment>
<dbReference type="Pfam" id="PF01431">
    <property type="entry name" value="Peptidase_M13"/>
    <property type="match status" value="1"/>
</dbReference>
<feature type="transmembrane region" description="Helical" evidence="9">
    <location>
        <begin position="82"/>
        <end position="103"/>
    </location>
</feature>
<name>A0A3R7PWD8_PENVA</name>
<dbReference type="InterPro" id="IPR000718">
    <property type="entry name" value="Peptidase_M13"/>
</dbReference>
<evidence type="ECO:0000256" key="1">
    <source>
        <dbReference type="ARBA" id="ARBA00001947"/>
    </source>
</evidence>
<keyword evidence="9" id="KW-0812">Transmembrane</keyword>
<dbReference type="GO" id="GO:0046872">
    <property type="term" value="F:metal ion binding"/>
    <property type="evidence" value="ECO:0007669"/>
    <property type="project" value="UniProtKB-KW"/>
</dbReference>
<evidence type="ECO:0000256" key="5">
    <source>
        <dbReference type="ARBA" id="ARBA00022801"/>
    </source>
</evidence>
<evidence type="ECO:0000256" key="6">
    <source>
        <dbReference type="ARBA" id="ARBA00022833"/>
    </source>
</evidence>
<evidence type="ECO:0000313" key="12">
    <source>
        <dbReference type="EMBL" id="ROT61609.1"/>
    </source>
</evidence>
<dbReference type="OrthoDB" id="6358614at2759"/>
<proteinExistence type="inferred from homology"/>
<comment type="cofactor">
    <cofactor evidence="1">
        <name>Zn(2+)</name>
        <dbReference type="ChEBI" id="CHEBI:29105"/>
    </cofactor>
</comment>
<dbReference type="SUPFAM" id="SSF55486">
    <property type="entry name" value="Metalloproteases ('zincins'), catalytic domain"/>
    <property type="match status" value="1"/>
</dbReference>
<dbReference type="InterPro" id="IPR008753">
    <property type="entry name" value="Peptidase_M13_N"/>
</dbReference>
<keyword evidence="4" id="KW-0479">Metal-binding</keyword>
<keyword evidence="3" id="KW-0645">Protease</keyword>
<evidence type="ECO:0000259" key="11">
    <source>
        <dbReference type="Pfam" id="PF05649"/>
    </source>
</evidence>
<dbReference type="AlphaFoldDB" id="A0A3R7PWD8"/>
<feature type="region of interest" description="Disordered" evidence="8">
    <location>
        <begin position="889"/>
        <end position="949"/>
    </location>
</feature>
<dbReference type="InterPro" id="IPR042089">
    <property type="entry name" value="Peptidase_M13_dom_2"/>
</dbReference>
<evidence type="ECO:0000313" key="13">
    <source>
        <dbReference type="Proteomes" id="UP000283509"/>
    </source>
</evidence>
<feature type="domain" description="Peptidase M13 N-terminal" evidence="11">
    <location>
        <begin position="289"/>
        <end position="673"/>
    </location>
</feature>
<evidence type="ECO:0000259" key="10">
    <source>
        <dbReference type="Pfam" id="PF01431"/>
    </source>
</evidence>
<evidence type="ECO:0000256" key="2">
    <source>
        <dbReference type="ARBA" id="ARBA00007357"/>
    </source>
</evidence>
<dbReference type="GO" id="GO:0004222">
    <property type="term" value="F:metalloendopeptidase activity"/>
    <property type="evidence" value="ECO:0007669"/>
    <property type="project" value="InterPro"/>
</dbReference>
<evidence type="ECO:0000256" key="8">
    <source>
        <dbReference type="SAM" id="MobiDB-lite"/>
    </source>
</evidence>
<feature type="domain" description="Peptidase M13 C-terminal" evidence="10">
    <location>
        <begin position="763"/>
        <end position="883"/>
    </location>
</feature>
<dbReference type="Proteomes" id="UP000283509">
    <property type="component" value="Unassembled WGS sequence"/>
</dbReference>
<dbReference type="Pfam" id="PF05649">
    <property type="entry name" value="Peptidase_M13_N"/>
    <property type="match status" value="1"/>
</dbReference>
<keyword evidence="9" id="KW-1133">Transmembrane helix</keyword>
<keyword evidence="6" id="KW-0862">Zinc</keyword>
<keyword evidence="13" id="KW-1185">Reference proteome</keyword>
<comment type="caution">
    <text evidence="12">The sequence shown here is derived from an EMBL/GenBank/DDBJ whole genome shotgun (WGS) entry which is preliminary data.</text>
</comment>
<feature type="compositionally biased region" description="Pro residues" evidence="8">
    <location>
        <begin position="931"/>
        <end position="940"/>
    </location>
</feature>
<feature type="region of interest" description="Disordered" evidence="8">
    <location>
        <begin position="130"/>
        <end position="204"/>
    </location>
</feature>
<reference evidence="12 13" key="2">
    <citation type="submission" date="2019-01" db="EMBL/GenBank/DDBJ databases">
        <title>The decoding of complex shrimp genome reveals the adaptation for benthos swimmer, frequently molting mechanism and breeding impact on genome.</title>
        <authorList>
            <person name="Sun Y."/>
            <person name="Gao Y."/>
            <person name="Yu Y."/>
        </authorList>
    </citation>
    <scope>NUCLEOTIDE SEQUENCE [LARGE SCALE GENOMIC DNA]</scope>
    <source>
        <tissue evidence="12">Muscle</tissue>
    </source>
</reference>
<dbReference type="PROSITE" id="PS51885">
    <property type="entry name" value="NEPRILYSIN"/>
    <property type="match status" value="1"/>
</dbReference>
<evidence type="ECO:0000256" key="4">
    <source>
        <dbReference type="ARBA" id="ARBA00022723"/>
    </source>
</evidence>
<evidence type="ECO:0000256" key="9">
    <source>
        <dbReference type="SAM" id="Phobius"/>
    </source>
</evidence>
<dbReference type="Gene3D" id="1.10.1380.10">
    <property type="entry name" value="Neutral endopeptidase , domain2"/>
    <property type="match status" value="1"/>
</dbReference>
<feature type="compositionally biased region" description="Low complexity" evidence="8">
    <location>
        <begin position="889"/>
        <end position="900"/>
    </location>
</feature>
<evidence type="ECO:0000256" key="3">
    <source>
        <dbReference type="ARBA" id="ARBA00022670"/>
    </source>
</evidence>
<dbReference type="InterPro" id="IPR018497">
    <property type="entry name" value="Peptidase_M13_C"/>
</dbReference>
<evidence type="ECO:0000256" key="7">
    <source>
        <dbReference type="ARBA" id="ARBA00023049"/>
    </source>
</evidence>
<dbReference type="PANTHER" id="PTHR11733:SF241">
    <property type="entry name" value="GH26575P-RELATED"/>
    <property type="match status" value="1"/>
</dbReference>
<feature type="region of interest" description="Disordered" evidence="8">
    <location>
        <begin position="988"/>
        <end position="1031"/>
    </location>
</feature>
<organism evidence="12 13">
    <name type="scientific">Penaeus vannamei</name>
    <name type="common">Whiteleg shrimp</name>
    <name type="synonym">Litopenaeus vannamei</name>
    <dbReference type="NCBI Taxonomy" id="6689"/>
    <lineage>
        <taxon>Eukaryota</taxon>
        <taxon>Metazoa</taxon>
        <taxon>Ecdysozoa</taxon>
        <taxon>Arthropoda</taxon>
        <taxon>Crustacea</taxon>
        <taxon>Multicrustacea</taxon>
        <taxon>Malacostraca</taxon>
        <taxon>Eumalacostraca</taxon>
        <taxon>Eucarida</taxon>
        <taxon>Decapoda</taxon>
        <taxon>Dendrobranchiata</taxon>
        <taxon>Penaeoidea</taxon>
        <taxon>Penaeidae</taxon>
        <taxon>Penaeus</taxon>
    </lineage>
</organism>
<gene>
    <name evidence="12" type="ORF">C7M84_020583</name>
</gene>